<dbReference type="STRING" id="2880.D7FXI5"/>
<feature type="transmembrane region" description="Helical" evidence="5">
    <location>
        <begin position="44"/>
        <end position="64"/>
    </location>
</feature>
<comment type="subcellular location">
    <subcellularLocation>
        <location evidence="1">Membrane</location>
        <topology evidence="1">Multi-pass membrane protein</topology>
    </subcellularLocation>
</comment>
<dbReference type="InterPro" id="IPR003689">
    <property type="entry name" value="ZIP"/>
</dbReference>
<proteinExistence type="predicted"/>
<keyword evidence="2 5" id="KW-0812">Transmembrane</keyword>
<sequence>MEGLGLGASSESAAPGIFAAIVVHKGLAAFSLGCIFFSSECSRLQFFLCMGVFSLLTPLGAALGMLVRASSDGSSAGAGVCTALGAGTFLHVAAMEVLPRELLHDSRMKNTKMACLVGGYLSFAALSRYV</sequence>
<dbReference type="GO" id="GO:0016020">
    <property type="term" value="C:membrane"/>
    <property type="evidence" value="ECO:0007669"/>
    <property type="project" value="UniProtKB-SubCell"/>
</dbReference>
<evidence type="ECO:0000313" key="6">
    <source>
        <dbReference type="EMBL" id="CBJ26426.1"/>
    </source>
</evidence>
<evidence type="ECO:0000256" key="4">
    <source>
        <dbReference type="ARBA" id="ARBA00023136"/>
    </source>
</evidence>
<accession>D7FXI5</accession>
<name>D7FXI5_ECTSI</name>
<evidence type="ECO:0000256" key="3">
    <source>
        <dbReference type="ARBA" id="ARBA00022989"/>
    </source>
</evidence>
<keyword evidence="7" id="KW-1185">Reference proteome</keyword>
<feature type="transmembrane region" description="Helical" evidence="5">
    <location>
        <begin position="76"/>
        <end position="98"/>
    </location>
</feature>
<dbReference type="Proteomes" id="UP000002630">
    <property type="component" value="Linkage Group LG07"/>
</dbReference>
<dbReference type="PANTHER" id="PTHR11040">
    <property type="entry name" value="ZINC/IRON TRANSPORTER"/>
    <property type="match status" value="1"/>
</dbReference>
<organism evidence="6 7">
    <name type="scientific">Ectocarpus siliculosus</name>
    <name type="common">Brown alga</name>
    <name type="synonym">Conferva siliculosa</name>
    <dbReference type="NCBI Taxonomy" id="2880"/>
    <lineage>
        <taxon>Eukaryota</taxon>
        <taxon>Sar</taxon>
        <taxon>Stramenopiles</taxon>
        <taxon>Ochrophyta</taxon>
        <taxon>PX clade</taxon>
        <taxon>Phaeophyceae</taxon>
        <taxon>Ectocarpales</taxon>
        <taxon>Ectocarpaceae</taxon>
        <taxon>Ectocarpus</taxon>
    </lineage>
</organism>
<protein>
    <submittedName>
        <fullName evidence="6">Uncharacterized protein</fullName>
    </submittedName>
</protein>
<evidence type="ECO:0000256" key="5">
    <source>
        <dbReference type="SAM" id="Phobius"/>
    </source>
</evidence>
<dbReference type="InParanoid" id="D7FXI5"/>
<gene>
    <name evidence="6" type="ORF">Esi_0033_0020</name>
</gene>
<dbReference type="AlphaFoldDB" id="D7FXI5"/>
<dbReference type="Pfam" id="PF02535">
    <property type="entry name" value="Zip"/>
    <property type="match status" value="1"/>
</dbReference>
<evidence type="ECO:0000313" key="7">
    <source>
        <dbReference type="Proteomes" id="UP000002630"/>
    </source>
</evidence>
<keyword evidence="3 5" id="KW-1133">Transmembrane helix</keyword>
<reference evidence="6 7" key="1">
    <citation type="journal article" date="2010" name="Nature">
        <title>The Ectocarpus genome and the independent evolution of multicellularity in brown algae.</title>
        <authorList>
            <person name="Cock J.M."/>
            <person name="Sterck L."/>
            <person name="Rouze P."/>
            <person name="Scornet D."/>
            <person name="Allen A.E."/>
            <person name="Amoutzias G."/>
            <person name="Anthouard V."/>
            <person name="Artiguenave F."/>
            <person name="Aury J.M."/>
            <person name="Badger J.H."/>
            <person name="Beszteri B."/>
            <person name="Billiau K."/>
            <person name="Bonnet E."/>
            <person name="Bothwell J.H."/>
            <person name="Bowler C."/>
            <person name="Boyen C."/>
            <person name="Brownlee C."/>
            <person name="Carrano C.J."/>
            <person name="Charrier B."/>
            <person name="Cho G.Y."/>
            <person name="Coelho S.M."/>
            <person name="Collen J."/>
            <person name="Corre E."/>
            <person name="Da Silva C."/>
            <person name="Delage L."/>
            <person name="Delaroque N."/>
            <person name="Dittami S.M."/>
            <person name="Doulbeau S."/>
            <person name="Elias M."/>
            <person name="Farnham G."/>
            <person name="Gachon C.M."/>
            <person name="Gschloessl B."/>
            <person name="Heesch S."/>
            <person name="Jabbari K."/>
            <person name="Jubin C."/>
            <person name="Kawai H."/>
            <person name="Kimura K."/>
            <person name="Kloareg B."/>
            <person name="Kupper F.C."/>
            <person name="Lang D."/>
            <person name="Le Bail A."/>
            <person name="Leblanc C."/>
            <person name="Lerouge P."/>
            <person name="Lohr M."/>
            <person name="Lopez P.J."/>
            <person name="Martens C."/>
            <person name="Maumus F."/>
            <person name="Michel G."/>
            <person name="Miranda-Saavedra D."/>
            <person name="Morales J."/>
            <person name="Moreau H."/>
            <person name="Motomura T."/>
            <person name="Nagasato C."/>
            <person name="Napoli C.A."/>
            <person name="Nelson D.R."/>
            <person name="Nyvall-Collen P."/>
            <person name="Peters A.F."/>
            <person name="Pommier C."/>
            <person name="Potin P."/>
            <person name="Poulain J."/>
            <person name="Quesneville H."/>
            <person name="Read B."/>
            <person name="Rensing S.A."/>
            <person name="Ritter A."/>
            <person name="Rousvoal S."/>
            <person name="Samanta M."/>
            <person name="Samson G."/>
            <person name="Schroeder D.C."/>
            <person name="Segurens B."/>
            <person name="Strittmatter M."/>
            <person name="Tonon T."/>
            <person name="Tregear J.W."/>
            <person name="Valentin K."/>
            <person name="von Dassow P."/>
            <person name="Yamagishi T."/>
            <person name="Van de Peer Y."/>
            <person name="Wincker P."/>
        </authorList>
    </citation>
    <scope>NUCLEOTIDE SEQUENCE [LARGE SCALE GENOMIC DNA]</scope>
    <source>
        <strain evidence="7">Ec32 / CCAP1310/4</strain>
    </source>
</reference>
<keyword evidence="4 5" id="KW-0472">Membrane</keyword>
<feature type="transmembrane region" description="Helical" evidence="5">
    <location>
        <begin position="12"/>
        <end position="37"/>
    </location>
</feature>
<evidence type="ECO:0000256" key="1">
    <source>
        <dbReference type="ARBA" id="ARBA00004141"/>
    </source>
</evidence>
<dbReference type="EMBL" id="FN648520">
    <property type="protein sequence ID" value="CBJ26426.1"/>
    <property type="molecule type" value="Genomic_DNA"/>
</dbReference>
<dbReference type="EMBL" id="FN649732">
    <property type="protein sequence ID" value="CBJ26426.1"/>
    <property type="molecule type" value="Genomic_DNA"/>
</dbReference>
<dbReference type="OrthoDB" id="448280at2759"/>
<dbReference type="eggNOG" id="ENOG502SWII">
    <property type="taxonomic scope" value="Eukaryota"/>
</dbReference>
<dbReference type="PANTHER" id="PTHR11040:SF140">
    <property type="entry name" value="ZRT (ZRT), IRT- (IRT-) LIKE PROTEIN TRANSPORTER"/>
    <property type="match status" value="1"/>
</dbReference>
<dbReference type="GO" id="GO:0005385">
    <property type="term" value="F:zinc ion transmembrane transporter activity"/>
    <property type="evidence" value="ECO:0007669"/>
    <property type="project" value="TreeGrafter"/>
</dbReference>
<dbReference type="OMA" id="KNTKMAC"/>
<evidence type="ECO:0000256" key="2">
    <source>
        <dbReference type="ARBA" id="ARBA00022692"/>
    </source>
</evidence>